<evidence type="ECO:0000259" key="2">
    <source>
        <dbReference type="Pfam" id="PF02214"/>
    </source>
</evidence>
<dbReference type="EMBL" id="CP111026">
    <property type="protein sequence ID" value="WAR28848.1"/>
    <property type="molecule type" value="Genomic_DNA"/>
</dbReference>
<dbReference type="InterPro" id="IPR003131">
    <property type="entry name" value="T1-type_BTB"/>
</dbReference>
<dbReference type="Proteomes" id="UP001164746">
    <property type="component" value="Chromosome 15"/>
</dbReference>
<dbReference type="PANTHER" id="PTHR14499:SF136">
    <property type="entry name" value="GH08630P"/>
    <property type="match status" value="1"/>
</dbReference>
<proteinExistence type="predicted"/>
<organism evidence="3 4">
    <name type="scientific">Mya arenaria</name>
    <name type="common">Soft-shell clam</name>
    <dbReference type="NCBI Taxonomy" id="6604"/>
    <lineage>
        <taxon>Eukaryota</taxon>
        <taxon>Metazoa</taxon>
        <taxon>Spiralia</taxon>
        <taxon>Lophotrochozoa</taxon>
        <taxon>Mollusca</taxon>
        <taxon>Bivalvia</taxon>
        <taxon>Autobranchia</taxon>
        <taxon>Heteroconchia</taxon>
        <taxon>Euheterodonta</taxon>
        <taxon>Imparidentia</taxon>
        <taxon>Neoheterodontei</taxon>
        <taxon>Myida</taxon>
        <taxon>Myoidea</taxon>
        <taxon>Myidae</taxon>
        <taxon>Mya</taxon>
    </lineage>
</organism>
<feature type="region of interest" description="Disordered" evidence="1">
    <location>
        <begin position="162"/>
        <end position="331"/>
    </location>
</feature>
<gene>
    <name evidence="3" type="ORF">MAR_014552</name>
</gene>
<protein>
    <submittedName>
        <fullName evidence="3">KCTD7-like protein</fullName>
    </submittedName>
</protein>
<name>A0ABY7G322_MYAAR</name>
<dbReference type="SUPFAM" id="SSF54695">
    <property type="entry name" value="POZ domain"/>
    <property type="match status" value="1"/>
</dbReference>
<evidence type="ECO:0000256" key="1">
    <source>
        <dbReference type="SAM" id="MobiDB-lite"/>
    </source>
</evidence>
<accession>A0ABY7G322</accession>
<dbReference type="Gene3D" id="3.30.710.10">
    <property type="entry name" value="Potassium Channel Kv1.1, Chain A"/>
    <property type="match status" value="1"/>
</dbReference>
<sequence>MSRWTALAQAPSLIVSGLLNYSAEEIMASEEFPGVIELNVGGTHTFTTHLSTLTKHKDSRLADMFTGRADVHKDKDGRYFLDVDGSTFAVILDYMKYGFTPDQNPNQDFKTDEIMRLYASTLSLGLKDLSKHLENHFPLLVENKHIFGSAMFPTSECVRELHIGEPGHPSQPDGRLFGAQSRPIPQRTSFGRSGYPQKTVFGSYTPPKPVFGQNAAETHKFGQSSPFKLTPASTFGQPSSQGEVREKSLETESLASPKQQQQQQPHNFGKLPEFCSPFRHIESPAPGSLGLFGESATGGSEMPTLTDLGQYGAPKVSNELKFSDDEGPPTK</sequence>
<dbReference type="PANTHER" id="PTHR14499">
    <property type="entry name" value="POTASSIUM CHANNEL TETRAMERIZATION DOMAIN-CONTAINING"/>
    <property type="match status" value="1"/>
</dbReference>
<dbReference type="InterPro" id="IPR011333">
    <property type="entry name" value="SKP1/BTB/POZ_sf"/>
</dbReference>
<feature type="domain" description="Potassium channel tetramerisation-type BTB" evidence="2">
    <location>
        <begin position="36"/>
        <end position="98"/>
    </location>
</feature>
<evidence type="ECO:0000313" key="3">
    <source>
        <dbReference type="EMBL" id="WAR28848.1"/>
    </source>
</evidence>
<keyword evidence="4" id="KW-1185">Reference proteome</keyword>
<reference evidence="3" key="1">
    <citation type="submission" date="2022-11" db="EMBL/GenBank/DDBJ databases">
        <title>Centuries of genome instability and evolution in soft-shell clam transmissible cancer (bioRxiv).</title>
        <authorList>
            <person name="Hart S.F.M."/>
            <person name="Yonemitsu M.A."/>
            <person name="Giersch R.M."/>
            <person name="Beal B.F."/>
            <person name="Arriagada G."/>
            <person name="Davis B.W."/>
            <person name="Ostrander E.A."/>
            <person name="Goff S.P."/>
            <person name="Metzger M.J."/>
        </authorList>
    </citation>
    <scope>NUCLEOTIDE SEQUENCE</scope>
    <source>
        <strain evidence="3">MELC-2E11</strain>
        <tissue evidence="3">Siphon/mantle</tissue>
    </source>
</reference>
<evidence type="ECO:0000313" key="4">
    <source>
        <dbReference type="Proteomes" id="UP001164746"/>
    </source>
</evidence>
<feature type="compositionally biased region" description="Polar residues" evidence="1">
    <location>
        <begin position="221"/>
        <end position="242"/>
    </location>
</feature>
<dbReference type="Pfam" id="PF02214">
    <property type="entry name" value="BTB_2"/>
    <property type="match status" value="1"/>
</dbReference>